<evidence type="ECO:0000313" key="9">
    <source>
        <dbReference type="Proteomes" id="UP000199120"/>
    </source>
</evidence>
<dbReference type="FunFam" id="1.10.287.950:FF:000001">
    <property type="entry name" value="Methyl-accepting chemotaxis sensory transducer"/>
    <property type="match status" value="1"/>
</dbReference>
<dbReference type="PANTHER" id="PTHR43531:SF14">
    <property type="entry name" value="METHYL-ACCEPTING CHEMOTAXIS PROTEIN I-RELATED"/>
    <property type="match status" value="1"/>
</dbReference>
<dbReference type="PROSITE" id="PS50111">
    <property type="entry name" value="CHEMOTAXIS_TRANSDUC_2"/>
    <property type="match status" value="1"/>
</dbReference>
<dbReference type="SUPFAM" id="SSF58104">
    <property type="entry name" value="Methyl-accepting chemotaxis protein (MCP) signaling domain"/>
    <property type="match status" value="1"/>
</dbReference>
<evidence type="ECO:0000259" key="7">
    <source>
        <dbReference type="PROSITE" id="PS50111"/>
    </source>
</evidence>
<dbReference type="CDD" id="cd11386">
    <property type="entry name" value="MCP_signal"/>
    <property type="match status" value="1"/>
</dbReference>
<dbReference type="EMBL" id="FOAJ01000016">
    <property type="protein sequence ID" value="SEL86667.1"/>
    <property type="molecule type" value="Genomic_DNA"/>
</dbReference>
<sequence length="487" mass="51122">MLADMPGRAEPQPTTRATRTAAGGALRDIAKQADVVTYFTLVCSALAAVLIGQHYFETQLAVVGSLVLVAAGSAAFFGARGTALSCAVLTLCNAAAVALHIQVSHGTTEFHFGVFVLLGLLLVYRDWRPLVLAAGFFAVHHVAFDRLQALDFAVFCTEHANFPRMLLHATYVVVQTAIEIVLARQLHAAAVEAAELATVVRRIDRDGKVCLALGDFDVSAPTAVALKTTIEKMQASMHDVSTSTSHVEQAAMEIANGNADLSRRTESGAHDLQQTAASMQAFAGTVKQNAEHAEQASRLADDASVVARDGGAVVAQVVQTMQAIAASSGKVVDIIGVIEGIAFQTNILALNAAVEAARAGEQGRGFAVVASEVRSLAQRSATAAKEIKQLIEEAAGNVDAGTRLVDEAGATTQSVVNSIRRLADLMGEITAASQDQAQGIEQVHRVIEQMDDATRRNAALVEEAAAASASLHESTQTLRQVVGVFVL</sequence>
<keyword evidence="4" id="KW-0807">Transducer</keyword>
<accession>A0A1H7TS26</accession>
<feature type="domain" description="Methyl-accepting transducer" evidence="7">
    <location>
        <begin position="243"/>
        <end position="472"/>
    </location>
</feature>
<keyword evidence="6" id="KW-0812">Transmembrane</keyword>
<keyword evidence="9" id="KW-1185">Reference proteome</keyword>
<comment type="similarity">
    <text evidence="3">Belongs to the methyl-accepting chemotaxis (MCP) protein family.</text>
</comment>
<dbReference type="GO" id="GO:0006935">
    <property type="term" value="P:chemotaxis"/>
    <property type="evidence" value="ECO:0007669"/>
    <property type="project" value="InterPro"/>
</dbReference>
<evidence type="ECO:0000256" key="3">
    <source>
        <dbReference type="ARBA" id="ARBA00029447"/>
    </source>
</evidence>
<keyword evidence="6" id="KW-0472">Membrane</keyword>
<evidence type="ECO:0000256" key="1">
    <source>
        <dbReference type="ARBA" id="ARBA00004370"/>
    </source>
</evidence>
<dbReference type="RefSeq" id="WP_090549693.1">
    <property type="nucleotide sequence ID" value="NZ_FNSR01000002.1"/>
</dbReference>
<comment type="subcellular location">
    <subcellularLocation>
        <location evidence="1">Membrane</location>
    </subcellularLocation>
</comment>
<evidence type="ECO:0000256" key="6">
    <source>
        <dbReference type="SAM" id="Phobius"/>
    </source>
</evidence>
<evidence type="ECO:0000313" key="8">
    <source>
        <dbReference type="EMBL" id="SEL86667.1"/>
    </source>
</evidence>
<dbReference type="GO" id="GO:0004888">
    <property type="term" value="F:transmembrane signaling receptor activity"/>
    <property type="evidence" value="ECO:0007669"/>
    <property type="project" value="InterPro"/>
</dbReference>
<dbReference type="GO" id="GO:0005886">
    <property type="term" value="C:plasma membrane"/>
    <property type="evidence" value="ECO:0007669"/>
    <property type="project" value="TreeGrafter"/>
</dbReference>
<dbReference type="GO" id="GO:0007165">
    <property type="term" value="P:signal transduction"/>
    <property type="evidence" value="ECO:0007669"/>
    <property type="project" value="UniProtKB-KW"/>
</dbReference>
<evidence type="ECO:0000256" key="5">
    <source>
        <dbReference type="SAM" id="MobiDB-lite"/>
    </source>
</evidence>
<dbReference type="Pfam" id="PF00015">
    <property type="entry name" value="MCPsignal"/>
    <property type="match status" value="1"/>
</dbReference>
<keyword evidence="6" id="KW-1133">Transmembrane helix</keyword>
<dbReference type="InterPro" id="IPR004089">
    <property type="entry name" value="MCPsignal_dom"/>
</dbReference>
<dbReference type="Gene3D" id="1.10.287.950">
    <property type="entry name" value="Methyl-accepting chemotaxis protein"/>
    <property type="match status" value="1"/>
</dbReference>
<dbReference type="InterPro" id="IPR004090">
    <property type="entry name" value="Chemotax_Me-accpt_rcpt"/>
</dbReference>
<feature type="transmembrane region" description="Helical" evidence="6">
    <location>
        <begin position="62"/>
        <end position="79"/>
    </location>
</feature>
<dbReference type="InterPro" id="IPR051310">
    <property type="entry name" value="MCP_chemotaxis"/>
</dbReference>
<proteinExistence type="inferred from homology"/>
<evidence type="ECO:0000256" key="2">
    <source>
        <dbReference type="ARBA" id="ARBA00022481"/>
    </source>
</evidence>
<reference evidence="9" key="1">
    <citation type="submission" date="2016-10" db="EMBL/GenBank/DDBJ databases">
        <authorList>
            <person name="Varghese N."/>
            <person name="Submissions S."/>
        </authorList>
    </citation>
    <scope>NUCLEOTIDE SEQUENCE [LARGE SCALE GENOMIC DNA]</scope>
    <source>
        <strain evidence="9">LMG 26416</strain>
    </source>
</reference>
<evidence type="ECO:0000256" key="4">
    <source>
        <dbReference type="PROSITE-ProRule" id="PRU00284"/>
    </source>
</evidence>
<dbReference type="AlphaFoldDB" id="A0A1H7TS26"/>
<dbReference type="SMART" id="SM00283">
    <property type="entry name" value="MA"/>
    <property type="match status" value="1"/>
</dbReference>
<feature type="transmembrane region" description="Helical" evidence="6">
    <location>
        <begin position="110"/>
        <end position="127"/>
    </location>
</feature>
<dbReference type="PANTHER" id="PTHR43531">
    <property type="entry name" value="PROTEIN ICFG"/>
    <property type="match status" value="1"/>
</dbReference>
<protein>
    <submittedName>
        <fullName evidence="8">Methyl-accepting chemotaxis protein</fullName>
    </submittedName>
</protein>
<keyword evidence="2" id="KW-0488">Methylation</keyword>
<gene>
    <name evidence="8" type="ORF">SAMN05192542_11619</name>
</gene>
<name>A0A1H7TS26_9BURK</name>
<dbReference type="PRINTS" id="PR00260">
    <property type="entry name" value="CHEMTRNSDUCR"/>
</dbReference>
<feature type="region of interest" description="Disordered" evidence="5">
    <location>
        <begin position="1"/>
        <end position="20"/>
    </location>
</feature>
<feature type="transmembrane region" description="Helical" evidence="6">
    <location>
        <begin position="35"/>
        <end position="56"/>
    </location>
</feature>
<dbReference type="OrthoDB" id="9806477at2"/>
<organism evidence="8 9">
    <name type="scientific">Paraburkholderia caballeronis</name>
    <dbReference type="NCBI Taxonomy" id="416943"/>
    <lineage>
        <taxon>Bacteria</taxon>
        <taxon>Pseudomonadati</taxon>
        <taxon>Pseudomonadota</taxon>
        <taxon>Betaproteobacteria</taxon>
        <taxon>Burkholderiales</taxon>
        <taxon>Burkholderiaceae</taxon>
        <taxon>Paraburkholderia</taxon>
    </lineage>
</organism>
<dbReference type="STRING" id="416943.SAMN05445871_4793"/>
<dbReference type="Proteomes" id="UP000199120">
    <property type="component" value="Unassembled WGS sequence"/>
</dbReference>